<dbReference type="HOGENOM" id="CLU_835726_0_0_1"/>
<evidence type="ECO:0000256" key="1">
    <source>
        <dbReference type="SAM" id="MobiDB-lite"/>
    </source>
</evidence>
<sequence>MDPSSLSLTMLTGGGGNGKVEMRWCWRMWMRHHGTWKKWIYQRLGWELLPFFLCNHCDTDRQALLRRIHRQQPWKHRIYLLWAAEWRSAAKVLNEGDDGSRQIQEDLILITSSNFKRRGQVLGGGSGGGLDAAVLLPHDGADELANGVASLAASGSQNSGASSLDLAAGATTAAVSLPLPSSRALVADPDAGSTPPSSSPHDDAEELIDGGLAGSGRRLTGSGGGGHNSGGSSPPPFFTSIGGEEQRWRRCDRTRQRTGLRLRQRVAPGCGFALLEPKRDTSSGSSASAKSACGATVPTAMDARV</sequence>
<dbReference type="AlphaFoldDB" id="A0A0E0GRM9"/>
<accession>A0A0E0GRM9</accession>
<feature type="compositionally biased region" description="Low complexity" evidence="1">
    <location>
        <begin position="282"/>
        <end position="295"/>
    </location>
</feature>
<protein>
    <submittedName>
        <fullName evidence="2">Uncharacterized protein</fullName>
    </submittedName>
</protein>
<evidence type="ECO:0000313" key="3">
    <source>
        <dbReference type="Proteomes" id="UP000006591"/>
    </source>
</evidence>
<organism evidence="2">
    <name type="scientific">Oryza nivara</name>
    <name type="common">Indian wild rice</name>
    <name type="synonym">Oryza sativa f. spontanea</name>
    <dbReference type="NCBI Taxonomy" id="4536"/>
    <lineage>
        <taxon>Eukaryota</taxon>
        <taxon>Viridiplantae</taxon>
        <taxon>Streptophyta</taxon>
        <taxon>Embryophyta</taxon>
        <taxon>Tracheophyta</taxon>
        <taxon>Spermatophyta</taxon>
        <taxon>Magnoliopsida</taxon>
        <taxon>Liliopsida</taxon>
        <taxon>Poales</taxon>
        <taxon>Poaceae</taxon>
        <taxon>BOP clade</taxon>
        <taxon>Oryzoideae</taxon>
        <taxon>Oryzeae</taxon>
        <taxon>Oryzinae</taxon>
        <taxon>Oryza</taxon>
    </lineage>
</organism>
<feature type="region of interest" description="Disordered" evidence="1">
    <location>
        <begin position="276"/>
        <end position="305"/>
    </location>
</feature>
<name>A0A0E0GRM9_ORYNI</name>
<feature type="region of interest" description="Disordered" evidence="1">
    <location>
        <begin position="185"/>
        <end position="246"/>
    </location>
</feature>
<proteinExistence type="predicted"/>
<evidence type="ECO:0000313" key="2">
    <source>
        <dbReference type="EnsemblPlants" id="ONIVA03G30280.1"/>
    </source>
</evidence>
<dbReference type="EnsemblPlants" id="ONIVA03G30280.1">
    <property type="protein sequence ID" value="ONIVA03G30280.1"/>
    <property type="gene ID" value="ONIVA03G30280"/>
</dbReference>
<dbReference type="OMA" id="RCDRTRQ"/>
<keyword evidence="3" id="KW-1185">Reference proteome</keyword>
<reference evidence="2" key="1">
    <citation type="submission" date="2015-04" db="UniProtKB">
        <authorList>
            <consortium name="EnsemblPlants"/>
        </authorList>
    </citation>
    <scope>IDENTIFICATION</scope>
    <source>
        <strain evidence="2">SL10</strain>
    </source>
</reference>
<dbReference type="Gramene" id="ONIVA03G30280.1">
    <property type="protein sequence ID" value="ONIVA03G30280.1"/>
    <property type="gene ID" value="ONIVA03G30280"/>
</dbReference>
<reference evidence="2" key="2">
    <citation type="submission" date="2018-04" db="EMBL/GenBank/DDBJ databases">
        <title>OnivRS2 (Oryza nivara Reference Sequence Version 2).</title>
        <authorList>
            <person name="Zhang J."/>
            <person name="Kudrna D."/>
            <person name="Lee S."/>
            <person name="Talag J."/>
            <person name="Rajasekar S."/>
            <person name="Welchert J."/>
            <person name="Hsing Y.-I."/>
            <person name="Wing R.A."/>
        </authorList>
    </citation>
    <scope>NUCLEOTIDE SEQUENCE [LARGE SCALE GENOMIC DNA]</scope>
    <source>
        <strain evidence="2">SL10</strain>
    </source>
</reference>
<dbReference type="Proteomes" id="UP000006591">
    <property type="component" value="Chromosome 3"/>
</dbReference>